<dbReference type="InterPro" id="IPR020843">
    <property type="entry name" value="ER"/>
</dbReference>
<dbReference type="PANTHER" id="PTHR48106:SF13">
    <property type="entry name" value="QUINONE OXIDOREDUCTASE-RELATED"/>
    <property type="match status" value="1"/>
</dbReference>
<dbReference type="GO" id="GO:0005829">
    <property type="term" value="C:cytosol"/>
    <property type="evidence" value="ECO:0007669"/>
    <property type="project" value="TreeGrafter"/>
</dbReference>
<evidence type="ECO:0000256" key="4">
    <source>
        <dbReference type="ARBA" id="ARBA00070796"/>
    </source>
</evidence>
<keyword evidence="1" id="KW-0521">NADP</keyword>
<name>A0AA39L6L6_SARSR</name>
<dbReference type="Gene3D" id="3.40.50.720">
    <property type="entry name" value="NAD(P)-binding Rossmann-like Domain"/>
    <property type="match status" value="1"/>
</dbReference>
<dbReference type="InterPro" id="IPR013154">
    <property type="entry name" value="ADH-like_N"/>
</dbReference>
<evidence type="ECO:0000256" key="1">
    <source>
        <dbReference type="ARBA" id="ARBA00022857"/>
    </source>
</evidence>
<dbReference type="Pfam" id="PF00107">
    <property type="entry name" value="ADH_zinc_N"/>
    <property type="match status" value="1"/>
</dbReference>
<organism evidence="6 7">
    <name type="scientific">Sarocladium strictum</name>
    <name type="common">Black bundle disease fungus</name>
    <name type="synonym">Acremonium strictum</name>
    <dbReference type="NCBI Taxonomy" id="5046"/>
    <lineage>
        <taxon>Eukaryota</taxon>
        <taxon>Fungi</taxon>
        <taxon>Dikarya</taxon>
        <taxon>Ascomycota</taxon>
        <taxon>Pezizomycotina</taxon>
        <taxon>Sordariomycetes</taxon>
        <taxon>Hypocreomycetidae</taxon>
        <taxon>Hypocreales</taxon>
        <taxon>Sarocladiaceae</taxon>
        <taxon>Sarocladium</taxon>
    </lineage>
</organism>
<dbReference type="Pfam" id="PF08240">
    <property type="entry name" value="ADH_N"/>
    <property type="match status" value="1"/>
</dbReference>
<evidence type="ECO:0000313" key="7">
    <source>
        <dbReference type="Proteomes" id="UP001175261"/>
    </source>
</evidence>
<dbReference type="PROSITE" id="PS01162">
    <property type="entry name" value="QOR_ZETA_CRYSTAL"/>
    <property type="match status" value="1"/>
</dbReference>
<dbReference type="Gene3D" id="3.90.180.10">
    <property type="entry name" value="Medium-chain alcohol dehydrogenases, catalytic domain"/>
    <property type="match status" value="1"/>
</dbReference>
<dbReference type="GO" id="GO:0003960">
    <property type="term" value="F:quinone reductase (NADPH) activity"/>
    <property type="evidence" value="ECO:0007669"/>
    <property type="project" value="InterPro"/>
</dbReference>
<dbReference type="EMBL" id="JAPDFR010000005">
    <property type="protein sequence ID" value="KAK0386073.1"/>
    <property type="molecule type" value="Genomic_DNA"/>
</dbReference>
<gene>
    <name evidence="6" type="ORF">NLU13_5910</name>
</gene>
<dbReference type="GO" id="GO:0008270">
    <property type="term" value="F:zinc ion binding"/>
    <property type="evidence" value="ECO:0007669"/>
    <property type="project" value="InterPro"/>
</dbReference>
<dbReference type="SMART" id="SM00829">
    <property type="entry name" value="PKS_ER"/>
    <property type="match status" value="1"/>
</dbReference>
<dbReference type="InterPro" id="IPR047618">
    <property type="entry name" value="QOR-like"/>
</dbReference>
<dbReference type="AlphaFoldDB" id="A0AA39L6L6"/>
<reference evidence="6" key="1">
    <citation type="submission" date="2022-10" db="EMBL/GenBank/DDBJ databases">
        <title>Determination and structural analysis of whole genome sequence of Sarocladium strictum F4-1.</title>
        <authorList>
            <person name="Hu L."/>
            <person name="Jiang Y."/>
        </authorList>
    </citation>
    <scope>NUCLEOTIDE SEQUENCE</scope>
    <source>
        <strain evidence="6">F4-1</strain>
    </source>
</reference>
<evidence type="ECO:0000313" key="6">
    <source>
        <dbReference type="EMBL" id="KAK0386073.1"/>
    </source>
</evidence>
<protein>
    <recommendedName>
        <fullName evidence="4">Probable quinone oxidoreductase</fullName>
    </recommendedName>
    <alternativeName>
        <fullName evidence="3">NADPH:quinone reductase</fullName>
    </alternativeName>
</protein>
<dbReference type="InterPro" id="IPR036291">
    <property type="entry name" value="NAD(P)-bd_dom_sf"/>
</dbReference>
<sequence>MAPIPASMSAICIPKNGGVEVLEYKTTYPVPTLAKGEVLVRNSFAGVNYIDTYFRSGLYPAPSFPLGLGREAAGEVVAVEGDAPSGVTVGAKVVYMGGTTGAYAEYSSVPAENCIVIPEGVSEDVAAAVYLQGLTAWTLVRDAANVQAGQWTLVHAAAGGVGLLLVQMLSAVGAKVIATASSDEKLELAKSHGAGWGIKSSDDVVAKVKEITGGHGIDAIFDGVGKSTFDADLQMVAMAGWLISFGNASGAVEPLSILKLASKNVRLMRPVVNGFVAKREDLERNANQLFDLVKSGKLNVKVHEVYPLKDAARAHTDIESRKTTGKLLLKL</sequence>
<comment type="caution">
    <text evidence="6">The sequence shown here is derived from an EMBL/GenBank/DDBJ whole genome shotgun (WGS) entry which is preliminary data.</text>
</comment>
<dbReference type="FunFam" id="3.40.50.720:FF:000053">
    <property type="entry name" value="Quinone oxidoreductase 1"/>
    <property type="match status" value="1"/>
</dbReference>
<dbReference type="Proteomes" id="UP001175261">
    <property type="component" value="Unassembled WGS sequence"/>
</dbReference>
<dbReference type="InterPro" id="IPR002364">
    <property type="entry name" value="Quin_OxRdtase/zeta-crystal_CS"/>
</dbReference>
<dbReference type="SUPFAM" id="SSF50129">
    <property type="entry name" value="GroES-like"/>
    <property type="match status" value="1"/>
</dbReference>
<dbReference type="CDD" id="cd05286">
    <property type="entry name" value="QOR2"/>
    <property type="match status" value="1"/>
</dbReference>
<dbReference type="SUPFAM" id="SSF51735">
    <property type="entry name" value="NAD(P)-binding Rossmann-fold domains"/>
    <property type="match status" value="1"/>
</dbReference>
<keyword evidence="7" id="KW-1185">Reference proteome</keyword>
<keyword evidence="2" id="KW-0560">Oxidoreductase</keyword>
<evidence type="ECO:0000256" key="3">
    <source>
        <dbReference type="ARBA" id="ARBA00043088"/>
    </source>
</evidence>
<evidence type="ECO:0000259" key="5">
    <source>
        <dbReference type="SMART" id="SM00829"/>
    </source>
</evidence>
<evidence type="ECO:0000256" key="2">
    <source>
        <dbReference type="ARBA" id="ARBA00023002"/>
    </source>
</evidence>
<dbReference type="GO" id="GO:0035925">
    <property type="term" value="F:mRNA 3'-UTR AU-rich region binding"/>
    <property type="evidence" value="ECO:0007669"/>
    <property type="project" value="TreeGrafter"/>
</dbReference>
<feature type="domain" description="Enoyl reductase (ER)" evidence="5">
    <location>
        <begin position="17"/>
        <end position="329"/>
    </location>
</feature>
<dbReference type="InterPro" id="IPR013149">
    <property type="entry name" value="ADH-like_C"/>
</dbReference>
<dbReference type="PANTHER" id="PTHR48106">
    <property type="entry name" value="QUINONE OXIDOREDUCTASE PIG3-RELATED"/>
    <property type="match status" value="1"/>
</dbReference>
<proteinExistence type="predicted"/>
<dbReference type="InterPro" id="IPR011032">
    <property type="entry name" value="GroES-like_sf"/>
</dbReference>
<dbReference type="GO" id="GO:0070402">
    <property type="term" value="F:NADPH binding"/>
    <property type="evidence" value="ECO:0007669"/>
    <property type="project" value="TreeGrafter"/>
</dbReference>
<accession>A0AA39L6L6</accession>